<dbReference type="AlphaFoldDB" id="A0A845BFT5"/>
<dbReference type="SUPFAM" id="SSF53756">
    <property type="entry name" value="UDP-Glycosyltransferase/glycogen phosphorylase"/>
    <property type="match status" value="1"/>
</dbReference>
<gene>
    <name evidence="4" type="ORF">E0493_12720</name>
</gene>
<evidence type="ECO:0000256" key="1">
    <source>
        <dbReference type="ARBA" id="ARBA00022679"/>
    </source>
</evidence>
<proteinExistence type="predicted"/>
<dbReference type="PROSITE" id="PS50005">
    <property type="entry name" value="TPR"/>
    <property type="match status" value="1"/>
</dbReference>
<dbReference type="Gene3D" id="1.25.40.10">
    <property type="entry name" value="Tetratricopeptide repeat domain"/>
    <property type="match status" value="1"/>
</dbReference>
<protein>
    <submittedName>
        <fullName evidence="4">Glycosyltransferase family 1 protein</fullName>
    </submittedName>
</protein>
<keyword evidence="5" id="KW-1185">Reference proteome</keyword>
<evidence type="ECO:0000313" key="4">
    <source>
        <dbReference type="EMBL" id="MXP64207.1"/>
    </source>
</evidence>
<dbReference type="InterPro" id="IPR019734">
    <property type="entry name" value="TPR_rpt"/>
</dbReference>
<comment type="caution">
    <text evidence="4">The sequence shown here is derived from an EMBL/GenBank/DDBJ whole genome shotgun (WGS) entry which is preliminary data.</text>
</comment>
<dbReference type="GO" id="GO:0016757">
    <property type="term" value="F:glycosyltransferase activity"/>
    <property type="evidence" value="ECO:0007669"/>
    <property type="project" value="InterPro"/>
</dbReference>
<dbReference type="PANTHER" id="PTHR46401">
    <property type="entry name" value="GLYCOSYLTRANSFERASE WBBK-RELATED"/>
    <property type="match status" value="1"/>
</dbReference>
<evidence type="ECO:0000256" key="2">
    <source>
        <dbReference type="PROSITE-ProRule" id="PRU00339"/>
    </source>
</evidence>
<name>A0A845BFT5_9PROT</name>
<dbReference type="SMART" id="SM00028">
    <property type="entry name" value="TPR"/>
    <property type="match status" value="3"/>
</dbReference>
<evidence type="ECO:0000313" key="5">
    <source>
        <dbReference type="Proteomes" id="UP000460715"/>
    </source>
</evidence>
<dbReference type="EMBL" id="SNVJ01000010">
    <property type="protein sequence ID" value="MXP64207.1"/>
    <property type="molecule type" value="Genomic_DNA"/>
</dbReference>
<dbReference type="InterPro" id="IPR011990">
    <property type="entry name" value="TPR-like_helical_dom_sf"/>
</dbReference>
<keyword evidence="1 4" id="KW-0808">Transferase</keyword>
<dbReference type="Pfam" id="PF00534">
    <property type="entry name" value="Glycos_transf_1"/>
    <property type="match status" value="1"/>
</dbReference>
<dbReference type="PANTHER" id="PTHR46401:SF2">
    <property type="entry name" value="GLYCOSYLTRANSFERASE WBBK-RELATED"/>
    <property type="match status" value="1"/>
</dbReference>
<reference evidence="4 5" key="1">
    <citation type="submission" date="2019-03" db="EMBL/GenBank/DDBJ databases">
        <title>Roseomonas sp. a novel Roseomonas species isolated from Sea whip Gorgonian.</title>
        <authorList>
            <person name="Li F."/>
            <person name="Pan X."/>
            <person name="Huang S."/>
            <person name="Li Z."/>
            <person name="Meng B."/>
        </authorList>
    </citation>
    <scope>NUCLEOTIDE SEQUENCE [LARGE SCALE GENOMIC DNA]</scope>
    <source>
        <strain evidence="4 5">M0104</strain>
    </source>
</reference>
<dbReference type="Proteomes" id="UP000460715">
    <property type="component" value="Unassembled WGS sequence"/>
</dbReference>
<accession>A0A845BFT5</accession>
<dbReference type="InterPro" id="IPR001296">
    <property type="entry name" value="Glyco_trans_1"/>
</dbReference>
<evidence type="ECO:0000259" key="3">
    <source>
        <dbReference type="Pfam" id="PF00534"/>
    </source>
</evidence>
<feature type="repeat" description="TPR" evidence="2">
    <location>
        <begin position="77"/>
        <end position="110"/>
    </location>
</feature>
<keyword evidence="2" id="KW-0802">TPR repeat</keyword>
<dbReference type="RefSeq" id="WP_160937339.1">
    <property type="nucleotide sequence ID" value="NZ_SNVJ01000010.1"/>
</dbReference>
<feature type="domain" description="Glycosyl transferase family 1" evidence="3">
    <location>
        <begin position="355"/>
        <end position="512"/>
    </location>
</feature>
<dbReference type="SUPFAM" id="SSF48452">
    <property type="entry name" value="TPR-like"/>
    <property type="match status" value="1"/>
</dbReference>
<dbReference type="Gene3D" id="3.40.50.2000">
    <property type="entry name" value="Glycogen Phosphorylase B"/>
    <property type="match status" value="1"/>
</dbReference>
<organism evidence="4 5">
    <name type="scientific">Teichococcus coralli</name>
    <dbReference type="NCBI Taxonomy" id="2545983"/>
    <lineage>
        <taxon>Bacteria</taxon>
        <taxon>Pseudomonadati</taxon>
        <taxon>Pseudomonadota</taxon>
        <taxon>Alphaproteobacteria</taxon>
        <taxon>Acetobacterales</taxon>
        <taxon>Roseomonadaceae</taxon>
        <taxon>Roseomonas</taxon>
    </lineage>
</organism>
<dbReference type="OrthoDB" id="9790710at2"/>
<sequence length="714" mass="76377">MDEDAERQAEELRRKADSLRDRSAWQAAAAAYAAFLRLRPEDAGMQVQQAHCLKESGHVAEALALYRSAARLRPEDADIPLQIGHAEKLLGEREAAREAYARALALDPAAEAPWVEWLALAAHEPHHAAPAAGGIVLDLTDLANWIHHGRRVPSGIQRVQLGIALAALAGPRPPRLCAMPPAADGWRDLPPALLHRLAHLMASGTAASEAAWQEAAGLLGTLLSLAPPLRFAPGAVLVTLGGTWGMEGFLACLREARARDGLRHVPLLHDCVPLLLPEHCQESTVRGYARWFASLALHADGVLTVSRSTRDDMRRLHAALLPELPVPSAAVVRMDAAPRALPPGPAPDHALLQGRLPFVLFVSTIEGRKDHRTVFSAWLTLLRRLGARQVPLLVCVGQPGWRAEAALMLLEQAPELRASVRVLEEVADPLLFALYGRSLFTLYNSLHEGWGLPVTESLAHGRAVLAPGHSALLESGQGGAVFFTPGSEPDLAEKLERLITEPAFRAEAEARAAAVPLRNWAAVAAQLQAEAERLALRGGGPPRLPLAAGRLHPLRRLAARRPGLAMAVAETVRAGEGWYPLEDWGCWTRPGAALLALPPGDGNDGALRFELELEGAEADQQVELQALRDGVPAGAPLAVTVPARKRIPAGLDVPAGGAARQLEILCRAPGQDAAGRAVGIGVRAFGFARLQEPGERLALLEARHFVAATPLHEV</sequence>